<dbReference type="InterPro" id="IPR005467">
    <property type="entry name" value="His_kinase_dom"/>
</dbReference>
<comment type="cofactor">
    <cofactor evidence="2">
        <name>[4Fe-4S] cluster</name>
        <dbReference type="ChEBI" id="CHEBI:49883"/>
    </cofactor>
</comment>
<dbReference type="SUPFAM" id="SSF55874">
    <property type="entry name" value="ATPase domain of HSP90 chaperone/DNA topoisomerase II/histidine kinase"/>
    <property type="match status" value="1"/>
</dbReference>
<dbReference type="EC" id="2.7.13.3" evidence="4"/>
<dbReference type="InterPro" id="IPR003594">
    <property type="entry name" value="HATPase_dom"/>
</dbReference>
<evidence type="ECO:0000256" key="5">
    <source>
        <dbReference type="ARBA" id="ARBA00017322"/>
    </source>
</evidence>
<name>A0ABQ3T8S3_9ACTN</name>
<keyword evidence="10 18" id="KW-0418">Kinase</keyword>
<dbReference type="PANTHER" id="PTHR24421">
    <property type="entry name" value="NITRATE/NITRITE SENSOR PROTEIN NARX-RELATED"/>
    <property type="match status" value="1"/>
</dbReference>
<evidence type="ECO:0000256" key="16">
    <source>
        <dbReference type="SAM" id="Phobius"/>
    </source>
</evidence>
<feature type="transmembrane region" description="Helical" evidence="16">
    <location>
        <begin position="152"/>
        <end position="172"/>
    </location>
</feature>
<dbReference type="InterPro" id="IPR036890">
    <property type="entry name" value="HATPase_C_sf"/>
</dbReference>
<evidence type="ECO:0000256" key="15">
    <source>
        <dbReference type="ARBA" id="ARBA00030800"/>
    </source>
</evidence>
<feature type="transmembrane region" description="Helical" evidence="16">
    <location>
        <begin position="56"/>
        <end position="74"/>
    </location>
</feature>
<evidence type="ECO:0000256" key="8">
    <source>
        <dbReference type="ARBA" id="ARBA00022679"/>
    </source>
</evidence>
<feature type="domain" description="Histidine kinase" evidence="17">
    <location>
        <begin position="311"/>
        <end position="406"/>
    </location>
</feature>
<dbReference type="Proteomes" id="UP000608522">
    <property type="component" value="Unassembled WGS sequence"/>
</dbReference>
<dbReference type="Pfam" id="PF07730">
    <property type="entry name" value="HisKA_3"/>
    <property type="match status" value="1"/>
</dbReference>
<dbReference type="InterPro" id="IPR004358">
    <property type="entry name" value="Sig_transdc_His_kin-like_C"/>
</dbReference>
<dbReference type="EMBL" id="BNED01000005">
    <property type="protein sequence ID" value="GHI76794.1"/>
    <property type="molecule type" value="Genomic_DNA"/>
</dbReference>
<comment type="function">
    <text evidence="14">Member of the two-component regulatory system NreB/NreC involved in the control of dissimilatory nitrate/nitrite reduction in response to oxygen. NreB functions as a direct oxygen sensor histidine kinase which is autophosphorylated, in the absence of oxygen, probably at the conserved histidine residue, and transfers its phosphate group probably to a conserved aspartate residue of NreC. NreB/NreC activates the expression of the nitrate (narGHJI) and nitrite (nir) reductase operons, as well as the putative nitrate transporter gene narT.</text>
</comment>
<dbReference type="InterPro" id="IPR050482">
    <property type="entry name" value="Sensor_HK_TwoCompSys"/>
</dbReference>
<evidence type="ECO:0000256" key="12">
    <source>
        <dbReference type="ARBA" id="ARBA00023012"/>
    </source>
</evidence>
<evidence type="ECO:0000256" key="9">
    <source>
        <dbReference type="ARBA" id="ARBA00022723"/>
    </source>
</evidence>
<keyword evidence="16" id="KW-0472">Membrane</keyword>
<sequence>MTAPAPPVSPASPSPATRALTPVSKVLRLCLHALLLGLLALAAGRAVADSAPRSGWVIAACAVLAAVYAGGVRAPAVHSSPRAGALWLAGLGAVWAGLLVVSSDGLWIAFPLYFLELHLLRLRWGVAAVAVTACAAIGGFVAHSGAATPGAFLGPLLGGAVAVATVLGYQALYRESERRRELIEELITTRAELAAAERGAGILAERERLAREIHDTLAQGLSSIQLLLRAAERALPPQAPALEHIARARGAAQENLAEARRFVRALTPPDLERGSLAAALERLCAGIPGPRVRFSLIGSPRVLPTPYEVALLRIAQSALANVVRHARAGRAEITLTFMDASVTLDVVDDGHGFDPASVSPGAAGSGDGGFGLPAMRSRAETLGGLFTVESDPGQGTAVAVTLPLPLEHLEHADRAEHADRPDAVEAL</sequence>
<keyword evidence="12" id="KW-0902">Two-component regulatory system</keyword>
<evidence type="ECO:0000256" key="1">
    <source>
        <dbReference type="ARBA" id="ARBA00000085"/>
    </source>
</evidence>
<evidence type="ECO:0000313" key="18">
    <source>
        <dbReference type="EMBL" id="GHI76794.1"/>
    </source>
</evidence>
<dbReference type="CDD" id="cd16917">
    <property type="entry name" value="HATPase_UhpB-NarQ-NarX-like"/>
    <property type="match status" value="1"/>
</dbReference>
<comment type="caution">
    <text evidence="18">The sequence shown here is derived from an EMBL/GenBank/DDBJ whole genome shotgun (WGS) entry which is preliminary data.</text>
</comment>
<evidence type="ECO:0000256" key="2">
    <source>
        <dbReference type="ARBA" id="ARBA00001966"/>
    </source>
</evidence>
<evidence type="ECO:0000313" key="19">
    <source>
        <dbReference type="Proteomes" id="UP000608522"/>
    </source>
</evidence>
<dbReference type="RefSeq" id="WP_202198922.1">
    <property type="nucleotide sequence ID" value="NZ_BAAATO010000019.1"/>
</dbReference>
<dbReference type="PANTHER" id="PTHR24421:SF62">
    <property type="entry name" value="SENSORY TRANSDUCTION HISTIDINE KINASE"/>
    <property type="match status" value="1"/>
</dbReference>
<keyword evidence="6" id="KW-0004">4Fe-4S</keyword>
<dbReference type="PIRSF" id="PIRSF037434">
    <property type="entry name" value="STHK_ChrS"/>
    <property type="match status" value="1"/>
</dbReference>
<comment type="subcellular location">
    <subcellularLocation>
        <location evidence="3">Cytoplasm</location>
    </subcellularLocation>
</comment>
<dbReference type="PROSITE" id="PS50109">
    <property type="entry name" value="HIS_KIN"/>
    <property type="match status" value="1"/>
</dbReference>
<dbReference type="SMART" id="SM00387">
    <property type="entry name" value="HATPase_c"/>
    <property type="match status" value="1"/>
</dbReference>
<dbReference type="PRINTS" id="PR00344">
    <property type="entry name" value="BCTRLSENSOR"/>
</dbReference>
<keyword evidence="16" id="KW-0812">Transmembrane</keyword>
<proteinExistence type="predicted"/>
<organism evidence="18 19">
    <name type="scientific">Streptomyces spororaveus</name>
    <dbReference type="NCBI Taxonomy" id="284039"/>
    <lineage>
        <taxon>Bacteria</taxon>
        <taxon>Bacillati</taxon>
        <taxon>Actinomycetota</taxon>
        <taxon>Actinomycetes</taxon>
        <taxon>Kitasatosporales</taxon>
        <taxon>Streptomycetaceae</taxon>
        <taxon>Streptomyces</taxon>
    </lineage>
</organism>
<evidence type="ECO:0000256" key="13">
    <source>
        <dbReference type="ARBA" id="ARBA00023014"/>
    </source>
</evidence>
<keyword evidence="19" id="KW-1185">Reference proteome</keyword>
<evidence type="ECO:0000256" key="11">
    <source>
        <dbReference type="ARBA" id="ARBA00023004"/>
    </source>
</evidence>
<evidence type="ECO:0000256" key="6">
    <source>
        <dbReference type="ARBA" id="ARBA00022485"/>
    </source>
</evidence>
<dbReference type="InterPro" id="IPR017205">
    <property type="entry name" value="Sig_transdc_His_kinase_ChrS"/>
</dbReference>
<dbReference type="InterPro" id="IPR011712">
    <property type="entry name" value="Sig_transdc_His_kin_sub3_dim/P"/>
</dbReference>
<evidence type="ECO:0000259" key="17">
    <source>
        <dbReference type="PROSITE" id="PS50109"/>
    </source>
</evidence>
<evidence type="ECO:0000256" key="14">
    <source>
        <dbReference type="ARBA" id="ARBA00024827"/>
    </source>
</evidence>
<comment type="catalytic activity">
    <reaction evidence="1">
        <text>ATP + protein L-histidine = ADP + protein N-phospho-L-histidine.</text>
        <dbReference type="EC" id="2.7.13.3"/>
    </reaction>
</comment>
<protein>
    <recommendedName>
        <fullName evidence="5">Oxygen sensor histidine kinase NreB</fullName>
        <ecNumber evidence="4">2.7.13.3</ecNumber>
    </recommendedName>
    <alternativeName>
        <fullName evidence="15">Nitrogen regulation protein B</fullName>
    </alternativeName>
</protein>
<dbReference type="Pfam" id="PF02518">
    <property type="entry name" value="HATPase_c"/>
    <property type="match status" value="1"/>
</dbReference>
<evidence type="ECO:0000256" key="4">
    <source>
        <dbReference type="ARBA" id="ARBA00012438"/>
    </source>
</evidence>
<feature type="transmembrane region" description="Helical" evidence="16">
    <location>
        <begin position="26"/>
        <end position="44"/>
    </location>
</feature>
<keyword evidence="9" id="KW-0479">Metal-binding</keyword>
<keyword evidence="8" id="KW-0808">Transferase</keyword>
<evidence type="ECO:0000256" key="7">
    <source>
        <dbReference type="ARBA" id="ARBA00022490"/>
    </source>
</evidence>
<keyword evidence="16" id="KW-1133">Transmembrane helix</keyword>
<feature type="transmembrane region" description="Helical" evidence="16">
    <location>
        <begin position="86"/>
        <end position="110"/>
    </location>
</feature>
<evidence type="ECO:0000256" key="3">
    <source>
        <dbReference type="ARBA" id="ARBA00004496"/>
    </source>
</evidence>
<dbReference type="Gene3D" id="3.30.565.10">
    <property type="entry name" value="Histidine kinase-like ATPase, C-terminal domain"/>
    <property type="match status" value="1"/>
</dbReference>
<dbReference type="Gene3D" id="1.20.5.1930">
    <property type="match status" value="1"/>
</dbReference>
<keyword evidence="11" id="KW-0408">Iron</keyword>
<keyword evidence="7" id="KW-0963">Cytoplasm</keyword>
<reference evidence="19" key="1">
    <citation type="submission" date="2023-07" db="EMBL/GenBank/DDBJ databases">
        <title>Whole genome shotgun sequence of Streptomyces spororaveus NBRC 15456.</title>
        <authorList>
            <person name="Komaki H."/>
            <person name="Tamura T."/>
        </authorList>
    </citation>
    <scope>NUCLEOTIDE SEQUENCE [LARGE SCALE GENOMIC DNA]</scope>
    <source>
        <strain evidence="19">NBRC 15456</strain>
    </source>
</reference>
<gene>
    <name evidence="18" type="ORF">Sspor_23550</name>
</gene>
<feature type="transmembrane region" description="Helical" evidence="16">
    <location>
        <begin position="122"/>
        <end position="146"/>
    </location>
</feature>
<dbReference type="GO" id="GO:0016301">
    <property type="term" value="F:kinase activity"/>
    <property type="evidence" value="ECO:0007669"/>
    <property type="project" value="UniProtKB-KW"/>
</dbReference>
<keyword evidence="13" id="KW-0411">Iron-sulfur</keyword>
<evidence type="ECO:0000256" key="10">
    <source>
        <dbReference type="ARBA" id="ARBA00022777"/>
    </source>
</evidence>
<accession>A0ABQ3T8S3</accession>